<dbReference type="EMBL" id="JAJNOC010000004">
    <property type="protein sequence ID" value="MCD2517598.1"/>
    <property type="molecule type" value="Genomic_DNA"/>
</dbReference>
<sequence>MGFGQRFGRAWRHLTSSSADARRAFPEATLVAIGEAITAGEQTHRGEVRLIVEKGLSFDDAWDGVTNRQRAVALFADYGVWDTEDNCGVLIYINLAEHKVDIVADRGIDRKIDSATWQAVCRTMTEGFRQGQFHDATLAAVAHVNALLQEHFPANGARPNELPDRPLML</sequence>
<gene>
    <name evidence="2" type="ORF">LQ564_14890</name>
</gene>
<evidence type="ECO:0000313" key="2">
    <source>
        <dbReference type="EMBL" id="MCD2517598.1"/>
    </source>
</evidence>
<comment type="caution">
    <text evidence="2">The sequence shown here is derived from an EMBL/GenBank/DDBJ whole genome shotgun (WGS) entry which is preliminary data.</text>
</comment>
<reference evidence="2" key="1">
    <citation type="submission" date="2021-11" db="EMBL/GenBank/DDBJ databases">
        <title>The complete genome of Massilia sp sp. G4R7.</title>
        <authorList>
            <person name="Liu L."/>
            <person name="Yue J."/>
            <person name="Yuan J."/>
            <person name="Yang F."/>
            <person name="Li L."/>
        </authorList>
    </citation>
    <scope>NUCLEOTIDE SEQUENCE</scope>
    <source>
        <strain evidence="2">G4R7</strain>
    </source>
</reference>
<dbReference type="Gene3D" id="3.10.310.50">
    <property type="match status" value="1"/>
</dbReference>
<name>A0ABS8Q777_9BURK</name>
<feature type="domain" description="TPM" evidence="1">
    <location>
        <begin position="22"/>
        <end position="145"/>
    </location>
</feature>
<keyword evidence="3" id="KW-1185">Reference proteome</keyword>
<dbReference type="Proteomes" id="UP001179361">
    <property type="component" value="Unassembled WGS sequence"/>
</dbReference>
<evidence type="ECO:0000259" key="1">
    <source>
        <dbReference type="Pfam" id="PF04536"/>
    </source>
</evidence>
<protein>
    <submittedName>
        <fullName evidence="2">TPM domain-containing protein</fullName>
    </submittedName>
</protein>
<accession>A0ABS8Q777</accession>
<dbReference type="InterPro" id="IPR007621">
    <property type="entry name" value="TPM_dom"/>
</dbReference>
<dbReference type="RefSeq" id="WP_231058879.1">
    <property type="nucleotide sequence ID" value="NZ_JAJNOC010000004.1"/>
</dbReference>
<proteinExistence type="predicted"/>
<dbReference type="PANTHER" id="PTHR30373">
    <property type="entry name" value="UPF0603 PROTEIN YGCG"/>
    <property type="match status" value="1"/>
</dbReference>
<organism evidence="2 3">
    <name type="scientific">Massilia phyllostachyos</name>
    <dbReference type="NCBI Taxonomy" id="2898585"/>
    <lineage>
        <taxon>Bacteria</taxon>
        <taxon>Pseudomonadati</taxon>
        <taxon>Pseudomonadota</taxon>
        <taxon>Betaproteobacteria</taxon>
        <taxon>Burkholderiales</taxon>
        <taxon>Oxalobacteraceae</taxon>
        <taxon>Telluria group</taxon>
        <taxon>Massilia</taxon>
    </lineage>
</organism>
<dbReference type="PANTHER" id="PTHR30373:SF8">
    <property type="entry name" value="BLL7265 PROTEIN"/>
    <property type="match status" value="1"/>
</dbReference>
<dbReference type="Pfam" id="PF04536">
    <property type="entry name" value="TPM_phosphatase"/>
    <property type="match status" value="1"/>
</dbReference>
<evidence type="ECO:0000313" key="3">
    <source>
        <dbReference type="Proteomes" id="UP001179361"/>
    </source>
</evidence>